<evidence type="ECO:0000313" key="12">
    <source>
        <dbReference type="Proteomes" id="UP000655868"/>
    </source>
</evidence>
<evidence type="ECO:0000256" key="7">
    <source>
        <dbReference type="ARBA" id="ARBA00022989"/>
    </source>
</evidence>
<keyword evidence="7" id="KW-1133">Transmembrane helix</keyword>
<dbReference type="PANTHER" id="PTHR33909">
    <property type="entry name" value="SEC TRANSLOCON ACCESSORY COMPLEX SUBUNIT YAJC"/>
    <property type="match status" value="1"/>
</dbReference>
<keyword evidence="8" id="KW-0811">Translocation</keyword>
<keyword evidence="4" id="KW-1003">Cell membrane</keyword>
<dbReference type="NCBIfam" id="TIGR00739">
    <property type="entry name" value="yajC"/>
    <property type="match status" value="1"/>
</dbReference>
<keyword evidence="3" id="KW-0813">Transport</keyword>
<evidence type="ECO:0000256" key="8">
    <source>
        <dbReference type="ARBA" id="ARBA00023010"/>
    </source>
</evidence>
<dbReference type="GO" id="GO:0005886">
    <property type="term" value="C:plasma membrane"/>
    <property type="evidence" value="ECO:0007669"/>
    <property type="project" value="UniProtKB-SubCell"/>
</dbReference>
<comment type="caution">
    <text evidence="11">The sequence shown here is derived from an EMBL/GenBank/DDBJ whole genome shotgun (WGS) entry which is preliminary data.</text>
</comment>
<evidence type="ECO:0000256" key="2">
    <source>
        <dbReference type="ARBA" id="ARBA00006742"/>
    </source>
</evidence>
<dbReference type="GO" id="GO:0015031">
    <property type="term" value="P:protein transport"/>
    <property type="evidence" value="ECO:0007669"/>
    <property type="project" value="UniProtKB-KW"/>
</dbReference>
<dbReference type="RefSeq" id="WP_199700994.1">
    <property type="nucleotide sequence ID" value="NZ_JAEMNV010000001.1"/>
</dbReference>
<evidence type="ECO:0000256" key="1">
    <source>
        <dbReference type="ARBA" id="ARBA00004162"/>
    </source>
</evidence>
<protein>
    <submittedName>
        <fullName evidence="11">Preprotein translocase subunit YajC</fullName>
    </submittedName>
</protein>
<sequence>MENLLFPLLLVALIVPMYLATRRQKKEMAKTAAMQSELSVGDRVLMTSGIQGIIVEVDETSIDLEIAEDVITTWTRSAVREVLSDDAYDESDPVAEVESAADDTSATDTTPRLNKD</sequence>
<dbReference type="EMBL" id="JAEMNV010000001">
    <property type="protein sequence ID" value="MBJ8337369.1"/>
    <property type="molecule type" value="Genomic_DNA"/>
</dbReference>
<dbReference type="InterPro" id="IPR003849">
    <property type="entry name" value="Preprotein_translocase_YajC"/>
</dbReference>
<feature type="region of interest" description="Disordered" evidence="10">
    <location>
        <begin position="85"/>
        <end position="116"/>
    </location>
</feature>
<evidence type="ECO:0000256" key="5">
    <source>
        <dbReference type="ARBA" id="ARBA00022692"/>
    </source>
</evidence>
<accession>A0A934NLF0</accession>
<comment type="subcellular location">
    <subcellularLocation>
        <location evidence="1">Cell membrane</location>
        <topology evidence="1">Single-pass membrane protein</topology>
    </subcellularLocation>
</comment>
<feature type="compositionally biased region" description="Acidic residues" evidence="10">
    <location>
        <begin position="85"/>
        <end position="101"/>
    </location>
</feature>
<proteinExistence type="inferred from homology"/>
<keyword evidence="6" id="KW-0653">Protein transport</keyword>
<reference evidence="11" key="1">
    <citation type="submission" date="2020-12" db="EMBL/GenBank/DDBJ databases">
        <title>Antrihabitans popcorni sp. nov. and Antrihabitans auranticaus sp. nov., isolated from a larva cave.</title>
        <authorList>
            <person name="Lee S.D."/>
            <person name="Kim I.S."/>
        </authorList>
    </citation>
    <scope>NUCLEOTIDE SEQUENCE</scope>
    <source>
        <strain evidence="11">YC3-6</strain>
    </source>
</reference>
<evidence type="ECO:0000256" key="4">
    <source>
        <dbReference type="ARBA" id="ARBA00022475"/>
    </source>
</evidence>
<dbReference type="Proteomes" id="UP000655868">
    <property type="component" value="Unassembled WGS sequence"/>
</dbReference>
<evidence type="ECO:0000256" key="3">
    <source>
        <dbReference type="ARBA" id="ARBA00022448"/>
    </source>
</evidence>
<gene>
    <name evidence="11" type="primary">yajC</name>
    <name evidence="11" type="ORF">JGU71_00590</name>
</gene>
<keyword evidence="5" id="KW-0812">Transmembrane</keyword>
<evidence type="ECO:0000313" key="11">
    <source>
        <dbReference type="EMBL" id="MBJ8337369.1"/>
    </source>
</evidence>
<dbReference type="AlphaFoldDB" id="A0A934NLF0"/>
<organism evidence="11 12">
    <name type="scientific">Antrihabitans stalagmiti</name>
    <dbReference type="NCBI Taxonomy" id="2799499"/>
    <lineage>
        <taxon>Bacteria</taxon>
        <taxon>Bacillati</taxon>
        <taxon>Actinomycetota</taxon>
        <taxon>Actinomycetes</taxon>
        <taxon>Mycobacteriales</taxon>
        <taxon>Nocardiaceae</taxon>
        <taxon>Antrihabitans</taxon>
    </lineage>
</organism>
<evidence type="ECO:0000256" key="9">
    <source>
        <dbReference type="ARBA" id="ARBA00023136"/>
    </source>
</evidence>
<keyword evidence="9" id="KW-0472">Membrane</keyword>
<dbReference type="Pfam" id="PF02699">
    <property type="entry name" value="YajC"/>
    <property type="match status" value="1"/>
</dbReference>
<evidence type="ECO:0000256" key="10">
    <source>
        <dbReference type="SAM" id="MobiDB-lite"/>
    </source>
</evidence>
<name>A0A934NLF0_9NOCA</name>
<evidence type="ECO:0000256" key="6">
    <source>
        <dbReference type="ARBA" id="ARBA00022927"/>
    </source>
</evidence>
<keyword evidence="12" id="KW-1185">Reference proteome</keyword>
<dbReference type="PANTHER" id="PTHR33909:SF1">
    <property type="entry name" value="SEC TRANSLOCON ACCESSORY COMPLEX SUBUNIT YAJC"/>
    <property type="match status" value="1"/>
</dbReference>
<dbReference type="SMART" id="SM01323">
    <property type="entry name" value="YajC"/>
    <property type="match status" value="1"/>
</dbReference>
<comment type="similarity">
    <text evidence="2">Belongs to the YajC family.</text>
</comment>